<dbReference type="EMBL" id="AP022839">
    <property type="protein sequence ID" value="BCA95403.1"/>
    <property type="molecule type" value="Genomic_DNA"/>
</dbReference>
<evidence type="ECO:0000313" key="8">
    <source>
        <dbReference type="EMBL" id="BCA95403.1"/>
    </source>
</evidence>
<dbReference type="Proteomes" id="UP000502894">
    <property type="component" value="Chromosome"/>
</dbReference>
<evidence type="ECO:0000259" key="1">
    <source>
        <dbReference type="Pfam" id="PF13546"/>
    </source>
</evidence>
<evidence type="ECO:0000313" key="4">
    <source>
        <dbReference type="EMBL" id="BCA94276.1"/>
    </source>
</evidence>
<dbReference type="Pfam" id="PF13546">
    <property type="entry name" value="DDE_5"/>
    <property type="match status" value="1"/>
</dbReference>
<dbReference type="SUPFAM" id="SSF53098">
    <property type="entry name" value="Ribonuclease H-like"/>
    <property type="match status" value="1"/>
</dbReference>
<dbReference type="EMBL" id="AP022839">
    <property type="protein sequence ID" value="BCA94276.1"/>
    <property type="molecule type" value="Genomic_DNA"/>
</dbReference>
<evidence type="ECO:0000313" key="11">
    <source>
        <dbReference type="EMBL" id="BCA97129.1"/>
    </source>
</evidence>
<accession>A0A6F8T2R3</accession>
<dbReference type="EMBL" id="AP022839">
    <property type="protein sequence ID" value="BCA95181.1"/>
    <property type="molecule type" value="Genomic_DNA"/>
</dbReference>
<evidence type="ECO:0000313" key="3">
    <source>
        <dbReference type="EMBL" id="BCA93777.1"/>
    </source>
</evidence>
<evidence type="ECO:0000313" key="12">
    <source>
        <dbReference type="Proteomes" id="UP000502894"/>
    </source>
</evidence>
<dbReference type="KEGG" id="lant:TUM19329_17640"/>
<evidence type="ECO:0000313" key="5">
    <source>
        <dbReference type="EMBL" id="BCA94721.1"/>
    </source>
</evidence>
<dbReference type="InterPro" id="IPR038721">
    <property type="entry name" value="IS701-like_DDE_dom"/>
</dbReference>
<sequence length="449" mass="51389">MTPEIISVLAAFAPLFTRPTWNNINTLFIGAILCRGARRITSILRVMGLSEVKNFSKYHRVLSRTQWSGLTASKILFGLLITLLPESWPKIVAVDETLERRRGKNIKAKGAYRDAVASSQSRVVICFGLKWECMTLIVPLPWCKRPWALPFMVILSPSKKSDEASGKRHKTSIDWTIQMVRCVSRWLHRTPWILVGDGAYACMALAKVCIKNGATLISRVRMDAQLFEFPEVKPAGKRGRNQIKGQRIRLKELLVDTKTWDTLQVKWYGGEQKTIECLTFECLWYHAGVPPIRLRIVLVKTPDGKNEAETFFSTNTENSPTQIIEWFVLRWNIEVTFEETRAHLGIETQRQWSDKAIARTTPLLMGLLSILVLVAIKMHETKKLLVQETTSWYDKKGELTLVDIITAIRRSIWVKMYFSMSKNYENNTDSLKITEKTANLLIYQLALAA</sequence>
<evidence type="ECO:0000313" key="7">
    <source>
        <dbReference type="EMBL" id="BCA95181.1"/>
    </source>
</evidence>
<dbReference type="EMBL" id="AP022839">
    <property type="protein sequence ID" value="BCA95972.1"/>
    <property type="molecule type" value="Genomic_DNA"/>
</dbReference>
<dbReference type="KEGG" id="lant:TUM19329_14810"/>
<dbReference type="EMBL" id="AP022839">
    <property type="protein sequence ID" value="BCA93672.1"/>
    <property type="molecule type" value="Genomic_DNA"/>
</dbReference>
<feature type="domain" description="Transposase IS701-like DDE" evidence="1">
    <location>
        <begin position="12"/>
        <end position="271"/>
    </location>
</feature>
<dbReference type="KEGG" id="lant:TUM19329_23330"/>
<evidence type="ECO:0000313" key="9">
    <source>
        <dbReference type="EMBL" id="BCA95972.1"/>
    </source>
</evidence>
<dbReference type="RefSeq" id="WP_173235460.1">
    <property type="nucleotide sequence ID" value="NZ_AP022839.1"/>
</dbReference>
<evidence type="ECO:0000313" key="10">
    <source>
        <dbReference type="EMBL" id="BCA96640.1"/>
    </source>
</evidence>
<dbReference type="KEGG" id="lant:TUM19329_34900"/>
<proteinExistence type="predicted"/>
<dbReference type="KEGG" id="lant:TUM19329_01380"/>
<dbReference type="KEGG" id="lant:TUM19329_30010"/>
<dbReference type="KEGG" id="lant:TUM19329_06370"/>
<dbReference type="KEGG" id="lant:TUM19329_15420"/>
<dbReference type="Gene3D" id="3.90.350.10">
    <property type="entry name" value="Transposase Inhibitor Protein From Tn5, Chain A, domain 1"/>
    <property type="match status" value="1"/>
</dbReference>
<keyword evidence="12" id="KW-1185">Reference proteome</keyword>
<protein>
    <recommendedName>
        <fullName evidence="1">Transposase IS701-like DDE domain-containing protein</fullName>
    </recommendedName>
</protein>
<organism evidence="4 12">
    <name type="scientific">Legionella antarctica</name>
    <dbReference type="NCBI Taxonomy" id="2708020"/>
    <lineage>
        <taxon>Bacteria</taxon>
        <taxon>Pseudomonadati</taxon>
        <taxon>Pseudomonadota</taxon>
        <taxon>Gammaproteobacteria</taxon>
        <taxon>Legionellales</taxon>
        <taxon>Legionellaceae</taxon>
        <taxon>Legionella</taxon>
    </lineage>
</organism>
<dbReference type="KEGG" id="lant:TUM19329_00330"/>
<reference evidence="4" key="1">
    <citation type="journal article" date="2020" name="Microbiol. Resour. Announc.">
        <title>Complete Genome Sequence of Novel Psychrotolerant Legionella Strain TUM19329, Isolated from Antarctic Lake Sediment.</title>
        <authorList>
            <person name="Shimada S."/>
            <person name="Nakai R."/>
            <person name="Aoki K."/>
            <person name="Shimoeda N."/>
            <person name="Ohno G."/>
            <person name="Miyazaki Y."/>
            <person name="Kudoh S."/>
            <person name="Imura S."/>
            <person name="Watanabe K."/>
            <person name="Ishii Y."/>
            <person name="Tateda K."/>
        </authorList>
    </citation>
    <scope>NUCLEOTIDE SEQUENCE [LARGE SCALE GENOMIC DNA]</scope>
    <source>
        <strain evidence="4">TUM19329</strain>
    </source>
</reference>
<dbReference type="EMBL" id="AP022839">
    <property type="protein sequence ID" value="BCA95120.1"/>
    <property type="molecule type" value="Genomic_DNA"/>
</dbReference>
<gene>
    <name evidence="2" type="ORF">TUM19329_00330</name>
    <name evidence="3" type="ORF">TUM19329_01380</name>
    <name evidence="4" type="ORF">TUM19329_06370</name>
    <name evidence="5" type="ORF">TUM19329_10820</name>
    <name evidence="6" type="ORF">TUM19329_14810</name>
    <name evidence="7" type="ORF">TUM19329_15420</name>
    <name evidence="8" type="ORF">TUM19329_17640</name>
    <name evidence="9" type="ORF">TUM19329_23330</name>
    <name evidence="10" type="ORF">TUM19329_30010</name>
    <name evidence="11" type="ORF">TUM19329_34900</name>
</gene>
<name>A0A6F8T2R3_9GAMM</name>
<evidence type="ECO:0000313" key="6">
    <source>
        <dbReference type="EMBL" id="BCA95120.1"/>
    </source>
</evidence>
<dbReference type="InterPro" id="IPR012337">
    <property type="entry name" value="RNaseH-like_sf"/>
</dbReference>
<dbReference type="EMBL" id="AP022839">
    <property type="protein sequence ID" value="BCA94721.1"/>
    <property type="molecule type" value="Genomic_DNA"/>
</dbReference>
<dbReference type="EMBL" id="AP022839">
    <property type="protein sequence ID" value="BCA97129.1"/>
    <property type="molecule type" value="Genomic_DNA"/>
</dbReference>
<evidence type="ECO:0000313" key="2">
    <source>
        <dbReference type="EMBL" id="BCA93672.1"/>
    </source>
</evidence>
<dbReference type="EMBL" id="AP022839">
    <property type="protein sequence ID" value="BCA93777.1"/>
    <property type="molecule type" value="Genomic_DNA"/>
</dbReference>
<dbReference type="KEGG" id="lant:TUM19329_10820"/>
<dbReference type="AlphaFoldDB" id="A0A6F8T2R3"/>
<dbReference type="EMBL" id="AP022839">
    <property type="protein sequence ID" value="BCA96640.1"/>
    <property type="molecule type" value="Genomic_DNA"/>
</dbReference>